<dbReference type="EMBL" id="JRYR02000001">
    <property type="protein sequence ID" value="OHX67861.1"/>
    <property type="molecule type" value="Genomic_DNA"/>
</dbReference>
<dbReference type="STRING" id="915059.NH26_16710"/>
<gene>
    <name evidence="1" type="ORF">NH26_16710</name>
</gene>
<dbReference type="RefSeq" id="WP_044219732.1">
    <property type="nucleotide sequence ID" value="NZ_JRYR02000001.1"/>
</dbReference>
<dbReference type="AlphaFoldDB" id="A0A1S1Z3P8"/>
<evidence type="ECO:0000313" key="1">
    <source>
        <dbReference type="EMBL" id="OHX67861.1"/>
    </source>
</evidence>
<organism evidence="1 2">
    <name type="scientific">Flammeovirga pacifica</name>
    <dbReference type="NCBI Taxonomy" id="915059"/>
    <lineage>
        <taxon>Bacteria</taxon>
        <taxon>Pseudomonadati</taxon>
        <taxon>Bacteroidota</taxon>
        <taxon>Cytophagia</taxon>
        <taxon>Cytophagales</taxon>
        <taxon>Flammeovirgaceae</taxon>
        <taxon>Flammeovirga</taxon>
    </lineage>
</organism>
<proteinExistence type="predicted"/>
<dbReference type="Proteomes" id="UP000179797">
    <property type="component" value="Unassembled WGS sequence"/>
</dbReference>
<evidence type="ECO:0000313" key="2">
    <source>
        <dbReference type="Proteomes" id="UP000179797"/>
    </source>
</evidence>
<dbReference type="OrthoDB" id="9812355at2"/>
<evidence type="ECO:0008006" key="3">
    <source>
        <dbReference type="Google" id="ProtNLM"/>
    </source>
</evidence>
<accession>A0A1S1Z3P8</accession>
<protein>
    <recommendedName>
        <fullName evidence="3">TonB C-terminal domain-containing protein</fullName>
    </recommendedName>
</protein>
<comment type="caution">
    <text evidence="1">The sequence shown here is derived from an EMBL/GenBank/DDBJ whole genome shotgun (WGS) entry which is preliminary data.</text>
</comment>
<sequence length="144" mass="16322">MKLLIYITLLLPFYSFSQDIYDKGIINFQNEGLPCNLDSLDGEPVFEITEEPASYEGGSGKFYKAVVKTLQYVPELKHNLNNKIYITFIIDKDGNVRNLCTNIGITAKSINDFLALTANKWTPAKEKGNNVHQKMVLSMHIRFG</sequence>
<keyword evidence="2" id="KW-1185">Reference proteome</keyword>
<reference evidence="1 2" key="1">
    <citation type="journal article" date="2012" name="Int. J. Syst. Evol. Microbiol.">
        <title>Flammeovirga pacifica sp. nov., isolated from deep-sea sediment.</title>
        <authorList>
            <person name="Xu H."/>
            <person name="Fu Y."/>
            <person name="Yang N."/>
            <person name="Ding Z."/>
            <person name="Lai Q."/>
            <person name="Zeng R."/>
        </authorList>
    </citation>
    <scope>NUCLEOTIDE SEQUENCE [LARGE SCALE GENOMIC DNA]</scope>
    <source>
        <strain evidence="2">DSM 24597 / LMG 26175 / WPAGA1</strain>
    </source>
</reference>
<name>A0A1S1Z3P8_FLAPC</name>